<feature type="compositionally biased region" description="Polar residues" evidence="1">
    <location>
        <begin position="41"/>
        <end position="55"/>
    </location>
</feature>
<evidence type="ECO:0000313" key="2">
    <source>
        <dbReference type="EnsemblMetazoa" id="XP_022658753"/>
    </source>
</evidence>
<feature type="compositionally biased region" description="Gly residues" evidence="1">
    <location>
        <begin position="71"/>
        <end position="81"/>
    </location>
</feature>
<dbReference type="KEGG" id="vde:111249313"/>
<dbReference type="RefSeq" id="XP_022658753.1">
    <property type="nucleotide sequence ID" value="XM_022803018.1"/>
</dbReference>
<reference evidence="2" key="1">
    <citation type="submission" date="2021-01" db="UniProtKB">
        <authorList>
            <consortium name="EnsemblMetazoa"/>
        </authorList>
    </citation>
    <scope>IDENTIFICATION</scope>
</reference>
<organism evidence="2 3">
    <name type="scientific">Varroa destructor</name>
    <name type="common">Honeybee mite</name>
    <dbReference type="NCBI Taxonomy" id="109461"/>
    <lineage>
        <taxon>Eukaryota</taxon>
        <taxon>Metazoa</taxon>
        <taxon>Ecdysozoa</taxon>
        <taxon>Arthropoda</taxon>
        <taxon>Chelicerata</taxon>
        <taxon>Arachnida</taxon>
        <taxon>Acari</taxon>
        <taxon>Parasitiformes</taxon>
        <taxon>Mesostigmata</taxon>
        <taxon>Gamasina</taxon>
        <taxon>Dermanyssoidea</taxon>
        <taxon>Varroidae</taxon>
        <taxon>Varroa</taxon>
    </lineage>
</organism>
<proteinExistence type="predicted"/>
<evidence type="ECO:0000256" key="1">
    <source>
        <dbReference type="SAM" id="MobiDB-lite"/>
    </source>
</evidence>
<evidence type="ECO:0000313" key="3">
    <source>
        <dbReference type="Proteomes" id="UP000594260"/>
    </source>
</evidence>
<sequence length="533" mass="59659">MPSEQEEQKGKKDGESIVEKGSKSLNEDRKSLQGESAKAVNESTRPSRESLSQTPADKVTESAGKSFGKVPGKGSGIGFRKGAGTDLQKGARTHIQKSAEIDFQRGAGTDFRKSAGADFRESAGKNCRKSTTKNSGEAAVSVPRGTDRIADDSSGTPGSSPRKSNEFSVKNIPTPKTRPSEESDVQCSCLSDPCRIARERESGLQNCDEPSNSLEFAIPRKGPLCWFIMMVAILSAITLIYQAGPGSLRFDEDEVIRHPDFETSANPRNSTSTNSTSLFSRVAKLNPERTLHHIVKRVPGEDISLISPLDVRENRTVEFACNHRLRVIHDHLVEINASLLPGLDQLRREYWKLRFKMEANVSFPKYILEHNKQMNIAVVFCALPRNLTFSYNFVNCSNQLQPIRVIYNPLARRVLDEFRQSLVDNPVQGEIIDRFRCIATASPQLPDMVQLISFRILADMNFADREFTLYTCATSTRICTAAYRSTLPIEAKMDINNLRTQFLVARRNATKKMNWRQNSQVSISTWCETDFHE</sequence>
<dbReference type="AlphaFoldDB" id="A0A7M7K0P7"/>
<dbReference type="EnsemblMetazoa" id="XM_022803018">
    <property type="protein sequence ID" value="XP_022658753"/>
    <property type="gene ID" value="LOC111249313"/>
</dbReference>
<keyword evidence="3" id="KW-1185">Reference proteome</keyword>
<feature type="region of interest" description="Disordered" evidence="1">
    <location>
        <begin position="1"/>
        <end position="186"/>
    </location>
</feature>
<accession>A0A7M7K0P7</accession>
<feature type="compositionally biased region" description="Basic and acidic residues" evidence="1">
    <location>
        <begin position="1"/>
        <end position="32"/>
    </location>
</feature>
<feature type="compositionally biased region" description="Polar residues" evidence="1">
    <location>
        <begin position="153"/>
        <end position="168"/>
    </location>
</feature>
<name>A0A7M7K0P7_VARDE</name>
<dbReference type="Proteomes" id="UP000594260">
    <property type="component" value="Unplaced"/>
</dbReference>
<protein>
    <submittedName>
        <fullName evidence="2">Uncharacterized protein</fullName>
    </submittedName>
</protein>
<feature type="compositionally biased region" description="Basic and acidic residues" evidence="1">
    <location>
        <begin position="110"/>
        <end position="123"/>
    </location>
</feature>
<dbReference type="InParanoid" id="A0A7M7K0P7"/>
<dbReference type="GeneID" id="111249313"/>